<feature type="transmembrane region" description="Helical" evidence="8">
    <location>
        <begin position="102"/>
        <end position="119"/>
    </location>
</feature>
<feature type="transmembrane region" description="Helical" evidence="8">
    <location>
        <begin position="125"/>
        <end position="145"/>
    </location>
</feature>
<dbReference type="PANTHER" id="PTHR22926:SF3">
    <property type="entry name" value="UNDECAPRENYL-PHOSPHATE ALPHA-N-ACETYLGLUCOSAMINYL 1-PHOSPHATE TRANSFERASE"/>
    <property type="match status" value="1"/>
</dbReference>
<feature type="transmembrane region" description="Helical" evidence="8">
    <location>
        <begin position="205"/>
        <end position="223"/>
    </location>
</feature>
<dbReference type="Pfam" id="PF00953">
    <property type="entry name" value="Glycos_transf_4"/>
    <property type="match status" value="1"/>
</dbReference>
<dbReference type="GO" id="GO:0009103">
    <property type="term" value="P:lipopolysaccharide biosynthetic process"/>
    <property type="evidence" value="ECO:0007669"/>
    <property type="project" value="TreeGrafter"/>
</dbReference>
<feature type="transmembrane region" description="Helical" evidence="8">
    <location>
        <begin position="308"/>
        <end position="329"/>
    </location>
</feature>
<dbReference type="InterPro" id="IPR000715">
    <property type="entry name" value="Glycosyl_transferase_4"/>
</dbReference>
<feature type="transmembrane region" description="Helical" evidence="8">
    <location>
        <begin position="281"/>
        <end position="302"/>
    </location>
</feature>
<dbReference type="GO" id="GO:0016780">
    <property type="term" value="F:phosphotransferase activity, for other substituted phosphate groups"/>
    <property type="evidence" value="ECO:0007669"/>
    <property type="project" value="InterPro"/>
</dbReference>
<evidence type="ECO:0000313" key="10">
    <source>
        <dbReference type="EMBL" id="PJF42862.1"/>
    </source>
</evidence>
<feature type="transmembrane region" description="Helical" evidence="8">
    <location>
        <begin position="229"/>
        <end position="251"/>
    </location>
</feature>
<feature type="transmembrane region" description="Helical" evidence="8">
    <location>
        <begin position="43"/>
        <end position="64"/>
    </location>
</feature>
<dbReference type="Proteomes" id="UP000229681">
    <property type="component" value="Unassembled WGS sequence"/>
</dbReference>
<dbReference type="CDD" id="cd06853">
    <property type="entry name" value="GT_WecA_like"/>
    <property type="match status" value="1"/>
</dbReference>
<dbReference type="GO" id="GO:0046872">
    <property type="term" value="F:metal ion binding"/>
    <property type="evidence" value="ECO:0007669"/>
    <property type="project" value="UniProtKB-KW"/>
</dbReference>
<comment type="subcellular location">
    <subcellularLocation>
        <location evidence="1">Cell membrane</location>
        <topology evidence="1">Multi-pass membrane protein</topology>
    </subcellularLocation>
</comment>
<dbReference type="GO" id="GO:0005886">
    <property type="term" value="C:plasma membrane"/>
    <property type="evidence" value="ECO:0007669"/>
    <property type="project" value="UniProtKB-SubCell"/>
</dbReference>
<dbReference type="AlphaFoldDB" id="A0A2M8PZ92"/>
<reference evidence="11 12" key="1">
    <citation type="submission" date="2017-11" db="EMBL/GenBank/DDBJ databases">
        <title>Evolution of Phototrophy in the Chloroflexi Phylum Driven by Horizontal Gene Transfer.</title>
        <authorList>
            <person name="Ward L.M."/>
            <person name="Hemp J."/>
            <person name="Shih P.M."/>
            <person name="Mcglynn S.E."/>
            <person name="Fischer W."/>
        </authorList>
    </citation>
    <scope>NUCLEOTIDE SEQUENCE [LARGE SCALE GENOMIC DNA]</scope>
    <source>
        <strain evidence="10">CP1_1M</strain>
        <strain evidence="9">JP3_13</strain>
    </source>
</reference>
<sequence length="346" mass="37050">MLDYMPVLAVGFAASVGLAPLTRQLAQRIGLVDKPSARKVHQMPIPLMGGLSIYLAFLLALLMFGNQPAYMNELIAIVLCASFLTFVGFWDDRRELRPRTKYASQLAVALFCVVVGLRVDLFGVWLLDAALTIFWFVGIINAVNFLDNMDGLAAGTSAISAFFLFLLSALQGQTLVSSLSAALCGALIGFLIYNFNPASMFMGDMGSLPIGFLLAVLGLKLRFATQVPAASWMIPILVLGLPIFDTTLVVFTRLREGRSPAQGGKDHSSHRLVAMGLHPRLAVLTLYAACVLLGLSALLISFAPLEAALLIGGGVGAIGLGTFIILEVVRIKQQRKLKASPGIQKG</sequence>
<evidence type="ECO:0000256" key="4">
    <source>
        <dbReference type="ARBA" id="ARBA00022692"/>
    </source>
</evidence>
<accession>A0A2M8PG29</accession>
<organism evidence="10 11">
    <name type="scientific">Candidatus Thermofonsia Clade 1 bacterium</name>
    <dbReference type="NCBI Taxonomy" id="2364210"/>
    <lineage>
        <taxon>Bacteria</taxon>
        <taxon>Bacillati</taxon>
        <taxon>Chloroflexota</taxon>
        <taxon>Candidatus Thermofontia</taxon>
        <taxon>Candidatus Thermofonsia Clade 1</taxon>
    </lineage>
</organism>
<feature type="transmembrane region" description="Helical" evidence="8">
    <location>
        <begin position="6"/>
        <end position="22"/>
    </location>
</feature>
<gene>
    <name evidence="9" type="ORF">CUN49_05200</name>
    <name evidence="10" type="ORF">CUN50_02380</name>
</gene>
<dbReference type="GO" id="GO:0071555">
    <property type="term" value="P:cell wall organization"/>
    <property type="evidence" value="ECO:0007669"/>
    <property type="project" value="TreeGrafter"/>
</dbReference>
<feature type="transmembrane region" description="Helical" evidence="8">
    <location>
        <begin position="152"/>
        <end position="170"/>
    </location>
</feature>
<comment type="caution">
    <text evidence="10">The sequence shown here is derived from an EMBL/GenBank/DDBJ whole genome shotgun (WGS) entry which is preliminary data.</text>
</comment>
<evidence type="ECO:0000256" key="2">
    <source>
        <dbReference type="ARBA" id="ARBA00022475"/>
    </source>
</evidence>
<evidence type="ECO:0000313" key="11">
    <source>
        <dbReference type="Proteomes" id="UP000228947"/>
    </source>
</evidence>
<proteinExistence type="predicted"/>
<dbReference type="EMBL" id="PGTL01000007">
    <property type="protein sequence ID" value="PJF42862.1"/>
    <property type="molecule type" value="Genomic_DNA"/>
</dbReference>
<evidence type="ECO:0000256" key="6">
    <source>
        <dbReference type="ARBA" id="ARBA00023136"/>
    </source>
</evidence>
<evidence type="ECO:0000313" key="12">
    <source>
        <dbReference type="Proteomes" id="UP000229681"/>
    </source>
</evidence>
<evidence type="ECO:0000256" key="1">
    <source>
        <dbReference type="ARBA" id="ARBA00004651"/>
    </source>
</evidence>
<comment type="cofactor">
    <cofactor evidence="7">
        <name>Mg(2+)</name>
        <dbReference type="ChEBI" id="CHEBI:18420"/>
    </cofactor>
</comment>
<feature type="transmembrane region" description="Helical" evidence="8">
    <location>
        <begin position="176"/>
        <end position="193"/>
    </location>
</feature>
<protein>
    <submittedName>
        <fullName evidence="10">Undecaprenyl/decaprenyl-phosphate alpha-N-acetylglucosaminyl 1-phosphate transferase</fullName>
    </submittedName>
</protein>
<dbReference type="PANTHER" id="PTHR22926">
    <property type="entry name" value="PHOSPHO-N-ACETYLMURAMOYL-PENTAPEPTIDE-TRANSFERASE"/>
    <property type="match status" value="1"/>
</dbReference>
<keyword evidence="4 8" id="KW-0812">Transmembrane</keyword>
<evidence type="ECO:0000256" key="8">
    <source>
        <dbReference type="SAM" id="Phobius"/>
    </source>
</evidence>
<keyword evidence="7" id="KW-0460">Magnesium</keyword>
<accession>A0A2M8PZ92</accession>
<feature type="binding site" evidence="7">
    <location>
        <position position="204"/>
    </location>
    <ligand>
        <name>Mg(2+)</name>
        <dbReference type="ChEBI" id="CHEBI:18420"/>
    </ligand>
</feature>
<keyword evidence="6 8" id="KW-0472">Membrane</keyword>
<keyword evidence="2" id="KW-1003">Cell membrane</keyword>
<keyword evidence="5 8" id="KW-1133">Transmembrane helix</keyword>
<dbReference type="GO" id="GO:0044038">
    <property type="term" value="P:cell wall macromolecule biosynthetic process"/>
    <property type="evidence" value="ECO:0007669"/>
    <property type="project" value="TreeGrafter"/>
</dbReference>
<evidence type="ECO:0000313" key="9">
    <source>
        <dbReference type="EMBL" id="PJF36494.1"/>
    </source>
</evidence>
<dbReference type="Proteomes" id="UP000228947">
    <property type="component" value="Unassembled WGS sequence"/>
</dbReference>
<feature type="transmembrane region" description="Helical" evidence="8">
    <location>
        <begin position="70"/>
        <end position="90"/>
    </location>
</feature>
<name>A0A2M8PZ92_9CHLR</name>
<dbReference type="EMBL" id="PGTM01000050">
    <property type="protein sequence ID" value="PJF36494.1"/>
    <property type="molecule type" value="Genomic_DNA"/>
</dbReference>
<keyword evidence="7" id="KW-0479">Metal-binding</keyword>
<feature type="binding site" evidence="7">
    <location>
        <position position="144"/>
    </location>
    <ligand>
        <name>Mg(2+)</name>
        <dbReference type="ChEBI" id="CHEBI:18420"/>
    </ligand>
</feature>
<evidence type="ECO:0000256" key="7">
    <source>
        <dbReference type="PIRSR" id="PIRSR600715-1"/>
    </source>
</evidence>
<evidence type="ECO:0000256" key="3">
    <source>
        <dbReference type="ARBA" id="ARBA00022679"/>
    </source>
</evidence>
<evidence type="ECO:0000256" key="5">
    <source>
        <dbReference type="ARBA" id="ARBA00022989"/>
    </source>
</evidence>
<keyword evidence="3 10" id="KW-0808">Transferase</keyword>